<evidence type="ECO:0000256" key="2">
    <source>
        <dbReference type="SAM" id="SignalP"/>
    </source>
</evidence>
<dbReference type="AlphaFoldDB" id="A0A0D6Q5Y2"/>
<feature type="region of interest" description="Disordered" evidence="1">
    <location>
        <begin position="67"/>
        <end position="112"/>
    </location>
</feature>
<feature type="compositionally biased region" description="Polar residues" evidence="1">
    <location>
        <begin position="71"/>
        <end position="88"/>
    </location>
</feature>
<organism evidence="3 4">
    <name type="scientific">Komagataeibacter xylinus NBRC 13693</name>
    <dbReference type="NCBI Taxonomy" id="1234668"/>
    <lineage>
        <taxon>Bacteria</taxon>
        <taxon>Pseudomonadati</taxon>
        <taxon>Pseudomonadota</taxon>
        <taxon>Alphaproteobacteria</taxon>
        <taxon>Acetobacterales</taxon>
        <taxon>Acetobacteraceae</taxon>
        <taxon>Komagataeibacter</taxon>
    </lineage>
</organism>
<dbReference type="EMBL" id="BANJ01000010">
    <property type="protein sequence ID" value="GAN98733.1"/>
    <property type="molecule type" value="Genomic_DNA"/>
</dbReference>
<feature type="region of interest" description="Disordered" evidence="1">
    <location>
        <begin position="133"/>
        <end position="169"/>
    </location>
</feature>
<feature type="compositionally biased region" description="Basic and acidic residues" evidence="1">
    <location>
        <begin position="95"/>
        <end position="112"/>
    </location>
</feature>
<dbReference type="RefSeq" id="WP_048855588.1">
    <property type="nucleotide sequence ID" value="NZ_BANJ01000010.1"/>
</dbReference>
<proteinExistence type="predicted"/>
<evidence type="ECO:0000313" key="3">
    <source>
        <dbReference type="EMBL" id="GAN98733.1"/>
    </source>
</evidence>
<feature type="compositionally biased region" description="Polar residues" evidence="1">
    <location>
        <begin position="151"/>
        <end position="169"/>
    </location>
</feature>
<feature type="chain" id="PRO_5002310425" evidence="2">
    <location>
        <begin position="26"/>
        <end position="169"/>
    </location>
</feature>
<protein>
    <submittedName>
        <fullName evidence="3">Uncharacterized protein</fullName>
    </submittedName>
</protein>
<gene>
    <name evidence="3" type="ORF">Gxy13693_010_050</name>
</gene>
<sequence>MKFHTYLLALSVAGATVAGSVGAMAADCNNSQNTPKWDVLGRVAQQSDCADNRLQSYRNKLSQREQALKNGPQNLKQDYDNKMNSLHDSTVGRWDSARDAEKQKLTDERDRVDQKIQNGRDRLDAIRNTPKNRLDSLRNAGSEERQRWDNLKSQTGSDVSNFLGGSNSQ</sequence>
<evidence type="ECO:0000256" key="1">
    <source>
        <dbReference type="SAM" id="MobiDB-lite"/>
    </source>
</evidence>
<keyword evidence="2" id="KW-0732">Signal</keyword>
<feature type="signal peptide" evidence="2">
    <location>
        <begin position="1"/>
        <end position="25"/>
    </location>
</feature>
<dbReference type="Proteomes" id="UP000032683">
    <property type="component" value="Unassembled WGS sequence"/>
</dbReference>
<reference evidence="3 4" key="1">
    <citation type="submission" date="2012-11" db="EMBL/GenBank/DDBJ databases">
        <title>Whole genome sequence of Gluconacetobacter xylinus NBRC 13693.</title>
        <authorList>
            <person name="Azuma Y."/>
            <person name="Higashiura N."/>
            <person name="Hirakawa H."/>
            <person name="Matsushita K."/>
        </authorList>
    </citation>
    <scope>NUCLEOTIDE SEQUENCE [LARGE SCALE GENOMIC DNA]</scope>
    <source>
        <strain evidence="3 4">NBRC 13693</strain>
    </source>
</reference>
<evidence type="ECO:0000313" key="4">
    <source>
        <dbReference type="Proteomes" id="UP000032683"/>
    </source>
</evidence>
<feature type="compositionally biased region" description="Basic and acidic residues" evidence="1">
    <location>
        <begin position="133"/>
        <end position="150"/>
    </location>
</feature>
<comment type="caution">
    <text evidence="3">The sequence shown here is derived from an EMBL/GenBank/DDBJ whole genome shotgun (WGS) entry which is preliminary data.</text>
</comment>
<accession>A0A0D6Q5Y2</accession>
<name>A0A0D6Q5Y2_KOMXY</name>